<dbReference type="InterPro" id="IPR004276">
    <property type="entry name" value="GlycoTrans_28_N"/>
</dbReference>
<dbReference type="InterPro" id="IPR002213">
    <property type="entry name" value="UDP_glucos_trans"/>
</dbReference>
<name>A0A517VZM8_9PLAN</name>
<dbReference type="Pfam" id="PF03033">
    <property type="entry name" value="Glyco_transf_28"/>
    <property type="match status" value="1"/>
</dbReference>
<keyword evidence="3" id="KW-0328">Glycosyltransferase</keyword>
<organism evidence="3 4">
    <name type="scientific">Gimesia aquarii</name>
    <dbReference type="NCBI Taxonomy" id="2527964"/>
    <lineage>
        <taxon>Bacteria</taxon>
        <taxon>Pseudomonadati</taxon>
        <taxon>Planctomycetota</taxon>
        <taxon>Planctomycetia</taxon>
        <taxon>Planctomycetales</taxon>
        <taxon>Planctomycetaceae</taxon>
        <taxon>Gimesia</taxon>
    </lineage>
</organism>
<evidence type="ECO:0000259" key="1">
    <source>
        <dbReference type="Pfam" id="PF03033"/>
    </source>
</evidence>
<feature type="domain" description="Erythromycin biosynthesis protein CIII-like C-terminal" evidence="2">
    <location>
        <begin position="298"/>
        <end position="414"/>
    </location>
</feature>
<dbReference type="PANTHER" id="PTHR48050">
    <property type="entry name" value="STEROL 3-BETA-GLUCOSYLTRANSFERASE"/>
    <property type="match status" value="1"/>
</dbReference>
<dbReference type="Gene3D" id="3.40.50.2000">
    <property type="entry name" value="Glycogen Phosphorylase B"/>
    <property type="match status" value="2"/>
</dbReference>
<keyword evidence="3" id="KW-0808">Transferase</keyword>
<dbReference type="KEGG" id="gaw:V144x_39570"/>
<dbReference type="RefSeq" id="WP_144987127.1">
    <property type="nucleotide sequence ID" value="NZ_CP037920.1"/>
</dbReference>
<feature type="domain" description="Glycosyltransferase family 28 N-terminal" evidence="1">
    <location>
        <begin position="14"/>
        <end position="75"/>
    </location>
</feature>
<dbReference type="GO" id="GO:0016758">
    <property type="term" value="F:hexosyltransferase activity"/>
    <property type="evidence" value="ECO:0007669"/>
    <property type="project" value="InterPro"/>
</dbReference>
<dbReference type="InterPro" id="IPR050426">
    <property type="entry name" value="Glycosyltransferase_28"/>
</dbReference>
<accession>A0A517VZM8</accession>
<dbReference type="AlphaFoldDB" id="A0A517VZM8"/>
<dbReference type="GO" id="GO:0033072">
    <property type="term" value="P:vancomycin biosynthetic process"/>
    <property type="evidence" value="ECO:0007669"/>
    <property type="project" value="UniProtKB-ARBA"/>
</dbReference>
<dbReference type="EC" id="2.4.1.-" evidence="3"/>
<dbReference type="SUPFAM" id="SSF53756">
    <property type="entry name" value="UDP-Glycosyltransferase/glycogen phosphorylase"/>
    <property type="match status" value="1"/>
</dbReference>
<sequence length="441" mass="49286">MQKKQQNTTAKKRIVITTIGSLGDLHPYIAIARGLQARGHQVVFATSKCYQNKIEQLGMEFRAIHPNSDWVNDPEMMRRRSDLRMGFIRVGREWLIPELRESYEDILAATDGADLLVSMLATYSARLVAEKTGIPWASVVHIPLGFFSTYDVPIIPLAPVLSKKLRCLGPGFWKPLFWFGKRVSRFMVKPWYRLRAEIGLPPTKEGNPLADSHSADLVLAPFSKLLADKQPDWPSQTVTTGFPFFDKDSKAGLPIKLSRFLDDGPPPIVFTLGSAISMNAGLFYEHSAAAAKLLNQRAVLIVGKNVQNRSTSLPDGVTAMDYAPFSELFPRAAAIVHHGGIGTTGLTMHSGRPMLIVPHAWDQPDNAERAARLGIARIIPQHRYAPTRAITELRHLLENPDYSRRAKEIQEEIRKEDGVKNACDALEQLLQKSRTLETIKK</sequence>
<dbReference type="GO" id="GO:0005975">
    <property type="term" value="P:carbohydrate metabolic process"/>
    <property type="evidence" value="ECO:0007669"/>
    <property type="project" value="InterPro"/>
</dbReference>
<evidence type="ECO:0000313" key="3">
    <source>
        <dbReference type="EMBL" id="QDT98455.1"/>
    </source>
</evidence>
<proteinExistence type="predicted"/>
<protein>
    <submittedName>
        <fullName evidence="3">MurG-like transferase</fullName>
        <ecNumber evidence="3">2.4.1.-</ecNumber>
    </submittedName>
</protein>
<dbReference type="InterPro" id="IPR010610">
    <property type="entry name" value="EryCIII-like_C"/>
</dbReference>
<dbReference type="CDD" id="cd03784">
    <property type="entry name" value="GT1_Gtf-like"/>
    <property type="match status" value="1"/>
</dbReference>
<dbReference type="Proteomes" id="UP000318704">
    <property type="component" value="Chromosome"/>
</dbReference>
<dbReference type="Pfam" id="PF06722">
    <property type="entry name" value="EryCIII-like_C"/>
    <property type="match status" value="1"/>
</dbReference>
<dbReference type="EMBL" id="CP037920">
    <property type="protein sequence ID" value="QDT98455.1"/>
    <property type="molecule type" value="Genomic_DNA"/>
</dbReference>
<evidence type="ECO:0000259" key="2">
    <source>
        <dbReference type="Pfam" id="PF06722"/>
    </source>
</evidence>
<gene>
    <name evidence="3" type="ORF">V144x_39570</name>
</gene>
<dbReference type="GO" id="GO:0008194">
    <property type="term" value="F:UDP-glycosyltransferase activity"/>
    <property type="evidence" value="ECO:0007669"/>
    <property type="project" value="InterPro"/>
</dbReference>
<reference evidence="3 4" key="1">
    <citation type="submission" date="2019-03" db="EMBL/GenBank/DDBJ databases">
        <title>Deep-cultivation of Planctomycetes and their phenomic and genomic characterization uncovers novel biology.</title>
        <authorList>
            <person name="Wiegand S."/>
            <person name="Jogler M."/>
            <person name="Boedeker C."/>
            <person name="Pinto D."/>
            <person name="Vollmers J."/>
            <person name="Rivas-Marin E."/>
            <person name="Kohn T."/>
            <person name="Peeters S.H."/>
            <person name="Heuer A."/>
            <person name="Rast P."/>
            <person name="Oberbeckmann S."/>
            <person name="Bunk B."/>
            <person name="Jeske O."/>
            <person name="Meyerdierks A."/>
            <person name="Storesund J.E."/>
            <person name="Kallscheuer N."/>
            <person name="Luecker S."/>
            <person name="Lage O.M."/>
            <person name="Pohl T."/>
            <person name="Merkel B.J."/>
            <person name="Hornburger P."/>
            <person name="Mueller R.-W."/>
            <person name="Bruemmer F."/>
            <person name="Labrenz M."/>
            <person name="Spormann A.M."/>
            <person name="Op den Camp H."/>
            <person name="Overmann J."/>
            <person name="Amann R."/>
            <person name="Jetten M.S.M."/>
            <person name="Mascher T."/>
            <person name="Medema M.H."/>
            <person name="Devos D.P."/>
            <person name="Kaster A.-K."/>
            <person name="Ovreas L."/>
            <person name="Rohde M."/>
            <person name="Galperin M.Y."/>
            <person name="Jogler C."/>
        </authorList>
    </citation>
    <scope>NUCLEOTIDE SEQUENCE [LARGE SCALE GENOMIC DNA]</scope>
    <source>
        <strain evidence="3 4">V144</strain>
    </source>
</reference>
<dbReference type="PANTHER" id="PTHR48050:SF13">
    <property type="entry name" value="STEROL 3-BETA-GLUCOSYLTRANSFERASE UGT80A2"/>
    <property type="match status" value="1"/>
</dbReference>
<evidence type="ECO:0000313" key="4">
    <source>
        <dbReference type="Proteomes" id="UP000318704"/>
    </source>
</evidence>